<protein>
    <submittedName>
        <fullName evidence="1">Uncharacterized protein</fullName>
    </submittedName>
</protein>
<reference evidence="1" key="1">
    <citation type="submission" date="2021-01" db="EMBL/GenBank/DDBJ databases">
        <title>Adiantum capillus-veneris genome.</title>
        <authorList>
            <person name="Fang Y."/>
            <person name="Liao Q."/>
        </authorList>
    </citation>
    <scope>NUCLEOTIDE SEQUENCE</scope>
    <source>
        <strain evidence="1">H3</strain>
        <tissue evidence="1">Leaf</tissue>
    </source>
</reference>
<name>A0A9D4V2D7_ADICA</name>
<dbReference type="Gene3D" id="3.80.10.10">
    <property type="entry name" value="Ribonuclease Inhibitor"/>
    <property type="match status" value="1"/>
</dbReference>
<evidence type="ECO:0000313" key="1">
    <source>
        <dbReference type="EMBL" id="KAI5078141.1"/>
    </source>
</evidence>
<dbReference type="OrthoDB" id="1931399at2759"/>
<comment type="caution">
    <text evidence="1">The sequence shown here is derived from an EMBL/GenBank/DDBJ whole genome shotgun (WGS) entry which is preliminary data.</text>
</comment>
<evidence type="ECO:0000313" key="2">
    <source>
        <dbReference type="Proteomes" id="UP000886520"/>
    </source>
</evidence>
<sequence length="348" mass="38867">MTAAALVELCVEKVSRELVAFNPEDLASLPRHLAEEVVKRVLERPWPSLLHQLLILCQAFWKPSSLSLHQHLPPLHSHSLSYLNYAPSIVKLDLSCNAWLDSLEFLPELMQLQCLNLRDCWRLPEQTLSYIGGLSRLSCLDMQNVNSLTDSSASTFLTGITTLRSLNLSGTGVSDGVLEGLTYGQRLRAWVDQKHITKCAGGTTFSTESSDHTHNLLEQWKPFELVYLRLQNTRVTKAAVPLMLAFGELLFVDVRDTEISGRSLKSLQAKHKLISLPNNAKILARWNSLIVSTLQGSCGCSSLEYSALTAQFRLKEQCDGSTQWEQDGVTRLLLAANRDTSLRSRNGH</sequence>
<dbReference type="Proteomes" id="UP000886520">
    <property type="component" value="Chromosome 7"/>
</dbReference>
<organism evidence="1 2">
    <name type="scientific">Adiantum capillus-veneris</name>
    <name type="common">Maidenhair fern</name>
    <dbReference type="NCBI Taxonomy" id="13818"/>
    <lineage>
        <taxon>Eukaryota</taxon>
        <taxon>Viridiplantae</taxon>
        <taxon>Streptophyta</taxon>
        <taxon>Embryophyta</taxon>
        <taxon>Tracheophyta</taxon>
        <taxon>Polypodiopsida</taxon>
        <taxon>Polypodiidae</taxon>
        <taxon>Polypodiales</taxon>
        <taxon>Pteridineae</taxon>
        <taxon>Pteridaceae</taxon>
        <taxon>Vittarioideae</taxon>
        <taxon>Adiantum</taxon>
    </lineage>
</organism>
<dbReference type="SUPFAM" id="SSF52047">
    <property type="entry name" value="RNI-like"/>
    <property type="match status" value="1"/>
</dbReference>
<gene>
    <name evidence="1" type="ORF">GOP47_0007965</name>
</gene>
<accession>A0A9D4V2D7</accession>
<dbReference type="InterPro" id="IPR032675">
    <property type="entry name" value="LRR_dom_sf"/>
</dbReference>
<dbReference type="AlphaFoldDB" id="A0A9D4V2D7"/>
<proteinExistence type="predicted"/>
<keyword evidence="2" id="KW-1185">Reference proteome</keyword>
<dbReference type="EMBL" id="JABFUD020000007">
    <property type="protein sequence ID" value="KAI5078141.1"/>
    <property type="molecule type" value="Genomic_DNA"/>
</dbReference>